<reference evidence="2 3" key="1">
    <citation type="submission" date="2019-09" db="EMBL/GenBank/DDBJ databases">
        <title>Bird 10,000 Genomes (B10K) Project - Family phase.</title>
        <authorList>
            <person name="Zhang G."/>
        </authorList>
    </citation>
    <scope>NUCLEOTIDE SEQUENCE [LARGE SCALE GENOMIC DNA]</scope>
    <source>
        <strain evidence="2">B10K-DU-012-37</strain>
    </source>
</reference>
<evidence type="ECO:0000313" key="2">
    <source>
        <dbReference type="EMBL" id="NWU95182.1"/>
    </source>
</evidence>
<evidence type="ECO:0000313" key="3">
    <source>
        <dbReference type="Proteomes" id="UP000544127"/>
    </source>
</evidence>
<feature type="compositionally biased region" description="Basic and acidic residues" evidence="1">
    <location>
        <begin position="128"/>
        <end position="163"/>
    </location>
</feature>
<dbReference type="GO" id="GO:0005829">
    <property type="term" value="C:cytosol"/>
    <property type="evidence" value="ECO:0007669"/>
    <property type="project" value="TreeGrafter"/>
</dbReference>
<organism evidence="2 3">
    <name type="scientific">Upupa epops</name>
    <name type="common">Eurasian hoopoe</name>
    <dbReference type="NCBI Taxonomy" id="57439"/>
    <lineage>
        <taxon>Eukaryota</taxon>
        <taxon>Metazoa</taxon>
        <taxon>Chordata</taxon>
        <taxon>Craniata</taxon>
        <taxon>Vertebrata</taxon>
        <taxon>Euteleostomi</taxon>
        <taxon>Archelosauria</taxon>
        <taxon>Archosauria</taxon>
        <taxon>Dinosauria</taxon>
        <taxon>Saurischia</taxon>
        <taxon>Theropoda</taxon>
        <taxon>Coelurosauria</taxon>
        <taxon>Aves</taxon>
        <taxon>Neognathae</taxon>
        <taxon>Neoaves</taxon>
        <taxon>Telluraves</taxon>
        <taxon>Coraciimorphae</taxon>
        <taxon>Bucerotiformes</taxon>
        <taxon>Upupidae</taxon>
        <taxon>Upupa</taxon>
    </lineage>
</organism>
<dbReference type="PANTHER" id="PTHR21553:SF26">
    <property type="entry name" value="ALMS MOTIF DOMAIN-CONTAINING PROTEIN"/>
    <property type="match status" value="1"/>
</dbReference>
<name>A0A7K6AYR3_UPUEP</name>
<feature type="region of interest" description="Disordered" evidence="1">
    <location>
        <begin position="128"/>
        <end position="232"/>
    </location>
</feature>
<keyword evidence="3" id="KW-1185">Reference proteome</keyword>
<sequence length="249" mass="27887">ETEAGCGILEEPELTLLSSGDVSAAESDAEHSSRAKMKEDKINHPAHVAQAEPNAFPEEPGFLPLAPDADCSAFLRPGEGPSKAQYPDGGRLPSRQTAVMLLEFTAPPRGLRESFLKRKKNFIQKSVRRVEEMKNRERGKEKLEARQSQRREAEKSSRQKEPRLASGRRGVVASGLKKVGEVKVSSPDSRKPGEAAANQQTSRQPDQLAEGRIRKEETTRQETYAKNREKAKEFEKKMLEKLRAKKTWK</sequence>
<evidence type="ECO:0000256" key="1">
    <source>
        <dbReference type="SAM" id="MobiDB-lite"/>
    </source>
</evidence>
<dbReference type="GO" id="GO:0005814">
    <property type="term" value="C:centriole"/>
    <property type="evidence" value="ECO:0007669"/>
    <property type="project" value="TreeGrafter"/>
</dbReference>
<gene>
    <name evidence="2" type="primary">Cep295_0</name>
    <name evidence="2" type="ORF">UPUEPO_R00466</name>
</gene>
<dbReference type="GO" id="GO:0046599">
    <property type="term" value="P:regulation of centriole replication"/>
    <property type="evidence" value="ECO:0007669"/>
    <property type="project" value="TreeGrafter"/>
</dbReference>
<accession>A0A7K6AYR3</accession>
<dbReference type="GO" id="GO:0005813">
    <property type="term" value="C:centrosome"/>
    <property type="evidence" value="ECO:0007669"/>
    <property type="project" value="TreeGrafter"/>
</dbReference>
<dbReference type="OrthoDB" id="6359887at2759"/>
<dbReference type="AlphaFoldDB" id="A0A7K6AYR3"/>
<dbReference type="Proteomes" id="UP000544127">
    <property type="component" value="Unassembled WGS sequence"/>
</dbReference>
<dbReference type="EMBL" id="VZRI01007246">
    <property type="protein sequence ID" value="NWU95182.1"/>
    <property type="molecule type" value="Genomic_DNA"/>
</dbReference>
<feature type="non-terminal residue" evidence="2">
    <location>
        <position position="249"/>
    </location>
</feature>
<feature type="region of interest" description="Disordered" evidence="1">
    <location>
        <begin position="1"/>
        <end position="37"/>
    </location>
</feature>
<protein>
    <submittedName>
        <fullName evidence="2">CE295 protein</fullName>
    </submittedName>
</protein>
<dbReference type="PANTHER" id="PTHR21553">
    <property type="entry name" value="ALMS1-RELATED"/>
    <property type="match status" value="1"/>
</dbReference>
<comment type="caution">
    <text evidence="2">The sequence shown here is derived from an EMBL/GenBank/DDBJ whole genome shotgun (WGS) entry which is preliminary data.</text>
</comment>
<feature type="compositionally biased region" description="Basic and acidic residues" evidence="1">
    <location>
        <begin position="28"/>
        <end position="37"/>
    </location>
</feature>
<feature type="compositionally biased region" description="Basic and acidic residues" evidence="1">
    <location>
        <begin position="209"/>
        <end position="232"/>
    </location>
</feature>
<feature type="non-terminal residue" evidence="2">
    <location>
        <position position="1"/>
    </location>
</feature>
<proteinExistence type="predicted"/>